<keyword evidence="2" id="KW-1185">Reference proteome</keyword>
<protein>
    <submittedName>
        <fullName evidence="1">Uncharacterized protein</fullName>
    </submittedName>
</protein>
<sequence length="67" mass="7238">MGQESDQPRLTKRLRCCVCGDDTADASDYVQITLTAEPSAAQQVLGAHAEHLNQILAPGFSVEVHLM</sequence>
<evidence type="ECO:0000313" key="1">
    <source>
        <dbReference type="EMBL" id="TDD96858.1"/>
    </source>
</evidence>
<comment type="caution">
    <text evidence="1">The sequence shown here is derived from an EMBL/GenBank/DDBJ whole genome shotgun (WGS) entry which is preliminary data.</text>
</comment>
<accession>A0A4R5CAC6</accession>
<dbReference type="Proteomes" id="UP000294513">
    <property type="component" value="Unassembled WGS sequence"/>
</dbReference>
<organism evidence="1 2">
    <name type="scientific">Actinomadura rubrisoli</name>
    <dbReference type="NCBI Taxonomy" id="2530368"/>
    <lineage>
        <taxon>Bacteria</taxon>
        <taxon>Bacillati</taxon>
        <taxon>Actinomycetota</taxon>
        <taxon>Actinomycetes</taxon>
        <taxon>Streptosporangiales</taxon>
        <taxon>Thermomonosporaceae</taxon>
        <taxon>Actinomadura</taxon>
    </lineage>
</organism>
<evidence type="ECO:0000313" key="2">
    <source>
        <dbReference type="Proteomes" id="UP000294513"/>
    </source>
</evidence>
<dbReference type="EMBL" id="SMKU01000004">
    <property type="protein sequence ID" value="TDD96858.1"/>
    <property type="molecule type" value="Genomic_DNA"/>
</dbReference>
<dbReference type="OrthoDB" id="4286155at2"/>
<reference evidence="1 2" key="1">
    <citation type="submission" date="2019-03" db="EMBL/GenBank/DDBJ databases">
        <title>Draft genome sequences of novel Actinobacteria.</title>
        <authorList>
            <person name="Sahin N."/>
            <person name="Ay H."/>
            <person name="Saygin H."/>
        </authorList>
    </citation>
    <scope>NUCLEOTIDE SEQUENCE [LARGE SCALE GENOMIC DNA]</scope>
    <source>
        <strain evidence="1 2">H3C3</strain>
    </source>
</reference>
<proteinExistence type="predicted"/>
<gene>
    <name evidence="1" type="ORF">E1298_02180</name>
</gene>
<dbReference type="AlphaFoldDB" id="A0A4R5CAC6"/>
<name>A0A4R5CAC6_9ACTN</name>